<sequence>MPVLSFVRVAVIDDQICEERLWVMKKQGEIRFYMCKNSHEMMIDATFEGNLSRIINHGCQPNSELQKWDGNGETGLACLQLLT</sequence>
<dbReference type="PaxDb" id="3218-PP1S6_309V6.1"/>
<dbReference type="EnsemblPlants" id="Pp3c26_12150V3.1">
    <property type="protein sequence ID" value="Pp3c26_12150V3.1"/>
    <property type="gene ID" value="Pp3c26_12150"/>
</dbReference>
<keyword evidence="5" id="KW-0808">Transferase</keyword>
<evidence type="ECO:0000313" key="11">
    <source>
        <dbReference type="Proteomes" id="UP000006727"/>
    </source>
</evidence>
<dbReference type="SUPFAM" id="SSF82199">
    <property type="entry name" value="SET domain"/>
    <property type="match status" value="1"/>
</dbReference>
<dbReference type="GO" id="GO:0005694">
    <property type="term" value="C:chromosome"/>
    <property type="evidence" value="ECO:0007669"/>
    <property type="project" value="UniProtKB-SubCell"/>
</dbReference>
<dbReference type="Proteomes" id="UP000006727">
    <property type="component" value="Chromosome 26"/>
</dbReference>
<evidence type="ECO:0000256" key="1">
    <source>
        <dbReference type="ARBA" id="ARBA00004123"/>
    </source>
</evidence>
<keyword evidence="11" id="KW-1185">Reference proteome</keyword>
<dbReference type="EMBL" id="ABEU02000026">
    <property type="protein sequence ID" value="PNR27074.1"/>
    <property type="molecule type" value="Genomic_DNA"/>
</dbReference>
<feature type="domain" description="SET" evidence="8">
    <location>
        <begin position="4"/>
        <end position="73"/>
    </location>
</feature>
<dbReference type="PANTHER" id="PTHR22884">
    <property type="entry name" value="SET DOMAIN PROTEINS"/>
    <property type="match status" value="1"/>
</dbReference>
<keyword evidence="3" id="KW-0158">Chromosome</keyword>
<evidence type="ECO:0000259" key="8">
    <source>
        <dbReference type="Pfam" id="PF00856"/>
    </source>
</evidence>
<proteinExistence type="predicted"/>
<dbReference type="Pfam" id="PF00856">
    <property type="entry name" value="SET"/>
    <property type="match status" value="1"/>
</dbReference>
<dbReference type="GO" id="GO:0005634">
    <property type="term" value="C:nucleus"/>
    <property type="evidence" value="ECO:0007669"/>
    <property type="project" value="UniProtKB-SubCell"/>
</dbReference>
<keyword evidence="4" id="KW-0489">Methyltransferase</keyword>
<evidence type="ECO:0000256" key="3">
    <source>
        <dbReference type="ARBA" id="ARBA00022454"/>
    </source>
</evidence>
<reference evidence="10" key="3">
    <citation type="submission" date="2020-12" db="UniProtKB">
        <authorList>
            <consortium name="EnsemblPlants"/>
        </authorList>
    </citation>
    <scope>IDENTIFICATION</scope>
</reference>
<accession>A0A2K1ICS3</accession>
<evidence type="ECO:0000313" key="10">
    <source>
        <dbReference type="EnsemblPlants" id="Pp3c26_12150V3.1"/>
    </source>
</evidence>
<evidence type="ECO:0000256" key="7">
    <source>
        <dbReference type="ARBA" id="ARBA00023242"/>
    </source>
</evidence>
<dbReference type="GO" id="GO:0032259">
    <property type="term" value="P:methylation"/>
    <property type="evidence" value="ECO:0007669"/>
    <property type="project" value="UniProtKB-KW"/>
</dbReference>
<evidence type="ECO:0000313" key="9">
    <source>
        <dbReference type="EMBL" id="PNR27074.1"/>
    </source>
</evidence>
<dbReference type="Gramene" id="Pp3c26_12150V3.1">
    <property type="protein sequence ID" value="Pp3c26_12150V3.1"/>
    <property type="gene ID" value="Pp3c26_12150"/>
</dbReference>
<dbReference type="InParanoid" id="A0A2K1ICS3"/>
<keyword evidence="7" id="KW-0539">Nucleus</keyword>
<dbReference type="AlphaFoldDB" id="A0A2K1ICS3"/>
<keyword evidence="6" id="KW-0949">S-adenosyl-L-methionine</keyword>
<reference evidence="9 11" key="1">
    <citation type="journal article" date="2008" name="Science">
        <title>The Physcomitrella genome reveals evolutionary insights into the conquest of land by plants.</title>
        <authorList>
            <person name="Rensing S."/>
            <person name="Lang D."/>
            <person name="Zimmer A."/>
            <person name="Terry A."/>
            <person name="Salamov A."/>
            <person name="Shapiro H."/>
            <person name="Nishiyama T."/>
            <person name="Perroud P.-F."/>
            <person name="Lindquist E."/>
            <person name="Kamisugi Y."/>
            <person name="Tanahashi T."/>
            <person name="Sakakibara K."/>
            <person name="Fujita T."/>
            <person name="Oishi K."/>
            <person name="Shin-I T."/>
            <person name="Kuroki Y."/>
            <person name="Toyoda A."/>
            <person name="Suzuki Y."/>
            <person name="Hashimoto A."/>
            <person name="Yamaguchi K."/>
            <person name="Sugano A."/>
            <person name="Kohara Y."/>
            <person name="Fujiyama A."/>
            <person name="Anterola A."/>
            <person name="Aoki S."/>
            <person name="Ashton N."/>
            <person name="Barbazuk W.B."/>
            <person name="Barker E."/>
            <person name="Bennetzen J."/>
            <person name="Bezanilla M."/>
            <person name="Blankenship R."/>
            <person name="Cho S.H."/>
            <person name="Dutcher S."/>
            <person name="Estelle M."/>
            <person name="Fawcett J.A."/>
            <person name="Gundlach H."/>
            <person name="Hanada K."/>
            <person name="Heyl A."/>
            <person name="Hicks K.A."/>
            <person name="Hugh J."/>
            <person name="Lohr M."/>
            <person name="Mayer K."/>
            <person name="Melkozernov A."/>
            <person name="Murata T."/>
            <person name="Nelson D."/>
            <person name="Pils B."/>
            <person name="Prigge M."/>
            <person name="Reiss B."/>
            <person name="Renner T."/>
            <person name="Rombauts S."/>
            <person name="Rushton P."/>
            <person name="Sanderfoot A."/>
            <person name="Schween G."/>
            <person name="Shiu S.-H."/>
            <person name="Stueber K."/>
            <person name="Theodoulou F.L."/>
            <person name="Tu H."/>
            <person name="Van de Peer Y."/>
            <person name="Verrier P.J."/>
            <person name="Waters E."/>
            <person name="Wood A."/>
            <person name="Yang L."/>
            <person name="Cove D."/>
            <person name="Cuming A."/>
            <person name="Hasebe M."/>
            <person name="Lucas S."/>
            <person name="Mishler D.B."/>
            <person name="Reski R."/>
            <person name="Grigoriev I."/>
            <person name="Quatrano R.S."/>
            <person name="Boore J.L."/>
        </authorList>
    </citation>
    <scope>NUCLEOTIDE SEQUENCE [LARGE SCALE GENOMIC DNA]</scope>
    <source>
        <strain evidence="10 11">cv. Gransden 2004</strain>
    </source>
</reference>
<organism evidence="9">
    <name type="scientific">Physcomitrium patens</name>
    <name type="common">Spreading-leaved earth moss</name>
    <name type="synonym">Physcomitrella patens</name>
    <dbReference type="NCBI Taxonomy" id="3218"/>
    <lineage>
        <taxon>Eukaryota</taxon>
        <taxon>Viridiplantae</taxon>
        <taxon>Streptophyta</taxon>
        <taxon>Embryophyta</taxon>
        <taxon>Bryophyta</taxon>
        <taxon>Bryophytina</taxon>
        <taxon>Bryopsida</taxon>
        <taxon>Funariidae</taxon>
        <taxon>Funariales</taxon>
        <taxon>Funariaceae</taxon>
        <taxon>Physcomitrium</taxon>
    </lineage>
</organism>
<dbReference type="InterPro" id="IPR001214">
    <property type="entry name" value="SET_dom"/>
</dbReference>
<dbReference type="OMA" id="CKNSHEM"/>
<dbReference type="InterPro" id="IPR050777">
    <property type="entry name" value="SET2_Histone-Lys_MeTrsfase"/>
</dbReference>
<dbReference type="InterPro" id="IPR046341">
    <property type="entry name" value="SET_dom_sf"/>
</dbReference>
<evidence type="ECO:0000256" key="4">
    <source>
        <dbReference type="ARBA" id="ARBA00022603"/>
    </source>
</evidence>
<dbReference type="Gene3D" id="2.170.270.10">
    <property type="entry name" value="SET domain"/>
    <property type="match status" value="1"/>
</dbReference>
<comment type="subcellular location">
    <subcellularLocation>
        <location evidence="2">Chromosome</location>
    </subcellularLocation>
    <subcellularLocation>
        <location evidence="1">Nucleus</location>
    </subcellularLocation>
</comment>
<reference evidence="9 11" key="2">
    <citation type="journal article" date="2018" name="Plant J.">
        <title>The Physcomitrella patens chromosome-scale assembly reveals moss genome structure and evolution.</title>
        <authorList>
            <person name="Lang D."/>
            <person name="Ullrich K.K."/>
            <person name="Murat F."/>
            <person name="Fuchs J."/>
            <person name="Jenkins J."/>
            <person name="Haas F.B."/>
            <person name="Piednoel M."/>
            <person name="Gundlach H."/>
            <person name="Van Bel M."/>
            <person name="Meyberg R."/>
            <person name="Vives C."/>
            <person name="Morata J."/>
            <person name="Symeonidi A."/>
            <person name="Hiss M."/>
            <person name="Muchero W."/>
            <person name="Kamisugi Y."/>
            <person name="Saleh O."/>
            <person name="Blanc G."/>
            <person name="Decker E.L."/>
            <person name="van Gessel N."/>
            <person name="Grimwood J."/>
            <person name="Hayes R.D."/>
            <person name="Graham S.W."/>
            <person name="Gunter L.E."/>
            <person name="McDaniel S.F."/>
            <person name="Hoernstein S.N.W."/>
            <person name="Larsson A."/>
            <person name="Li F.W."/>
            <person name="Perroud P.F."/>
            <person name="Phillips J."/>
            <person name="Ranjan P."/>
            <person name="Rokshar D.S."/>
            <person name="Rothfels C.J."/>
            <person name="Schneider L."/>
            <person name="Shu S."/>
            <person name="Stevenson D.W."/>
            <person name="Thummler F."/>
            <person name="Tillich M."/>
            <person name="Villarreal Aguilar J.C."/>
            <person name="Widiez T."/>
            <person name="Wong G.K."/>
            <person name="Wymore A."/>
            <person name="Zhang Y."/>
            <person name="Zimmer A.D."/>
            <person name="Quatrano R.S."/>
            <person name="Mayer K.F.X."/>
            <person name="Goodstein D."/>
            <person name="Casacuberta J.M."/>
            <person name="Vandepoele K."/>
            <person name="Reski R."/>
            <person name="Cuming A.C."/>
            <person name="Tuskan G.A."/>
            <person name="Maumus F."/>
            <person name="Salse J."/>
            <person name="Schmutz J."/>
            <person name="Rensing S.A."/>
        </authorList>
    </citation>
    <scope>NUCLEOTIDE SEQUENCE [LARGE SCALE GENOMIC DNA]</scope>
    <source>
        <strain evidence="10 11">cv. Gransden 2004</strain>
    </source>
</reference>
<gene>
    <name evidence="9" type="ORF">PHYPA_030555</name>
</gene>
<dbReference type="STRING" id="3218.A0A2K1ICS3"/>
<name>A0A2K1ICS3_PHYPA</name>
<evidence type="ECO:0000256" key="5">
    <source>
        <dbReference type="ARBA" id="ARBA00022679"/>
    </source>
</evidence>
<evidence type="ECO:0000256" key="6">
    <source>
        <dbReference type="ARBA" id="ARBA00022691"/>
    </source>
</evidence>
<dbReference type="GO" id="GO:0008168">
    <property type="term" value="F:methyltransferase activity"/>
    <property type="evidence" value="ECO:0007669"/>
    <property type="project" value="UniProtKB-KW"/>
</dbReference>
<protein>
    <recommendedName>
        <fullName evidence="8">SET domain-containing protein</fullName>
    </recommendedName>
</protein>
<evidence type="ECO:0000256" key="2">
    <source>
        <dbReference type="ARBA" id="ARBA00004286"/>
    </source>
</evidence>